<comment type="caution">
    <text evidence="1">The sequence shown here is derived from an EMBL/GenBank/DDBJ whole genome shotgun (WGS) entry which is preliminary data.</text>
</comment>
<dbReference type="Pfam" id="PF05960">
    <property type="entry name" value="DUF885"/>
    <property type="match status" value="1"/>
</dbReference>
<accession>A0A561VEU5</accession>
<evidence type="ECO:0000313" key="1">
    <source>
        <dbReference type="EMBL" id="TWG10127.1"/>
    </source>
</evidence>
<dbReference type="InterPro" id="IPR010281">
    <property type="entry name" value="DUF885"/>
</dbReference>
<proteinExistence type="predicted"/>
<sequence>MIGRVGRVEAFGVLAERVVEALLESRPGVATAAGDHRFDDRLPDLSADGLAADRAMLSDAANALSELDPDSLDVDEQVDHALLTSFVDRELFELTEIRSHEWNPLWHNPGSFLHPLLTRPYAPAEVRLTQLAGRLAAVPDALATARSTLRDMPRIHAETAVGQFAGTAALIRDELPALLAQAPSALDRVEPAATAAIAAIEEFVAWLRAGLAADAGPGRDPRLGRRRWEARLWHTLDTELGAAEIQRRAWANLDRVTAEIREAAVELVGGPADDAAVRRALDLLAAEHPNDATIVELAGVTLDEATDFVRAHDLVTLVDDRCVIQEMPEFARGVAVAYCDAPGPLETAAVPTFYCIAPTPTDWPAQRVESFYREYNDHMIRNLTVHEAMPGHFLQLAHARRYVGGTRVRALAESGPFIEGWAVYAEELMTGLGFGGLPVRLQQLKMQLRMTINALLDQLVHAEDLPEAEAMALMTGRGFQEEGEAAGKWRRSLLTSTQLSTYFVGYSEVAEVAAARPDGVSLRDWHDAMLSHDCPPPRHLRTLLGV</sequence>
<gene>
    <name evidence="1" type="ORF">FHU34_12580</name>
</gene>
<dbReference type="EMBL" id="VIWZ01000002">
    <property type="protein sequence ID" value="TWG10127.1"/>
    <property type="molecule type" value="Genomic_DNA"/>
</dbReference>
<dbReference type="Proteomes" id="UP000317685">
    <property type="component" value="Unassembled WGS sequence"/>
</dbReference>
<keyword evidence="2" id="KW-1185">Reference proteome</keyword>
<dbReference type="PANTHER" id="PTHR33361:SF15">
    <property type="entry name" value="DUF885 FAMILY LIPOPROTEIN"/>
    <property type="match status" value="1"/>
</dbReference>
<dbReference type="PANTHER" id="PTHR33361">
    <property type="entry name" value="GLR0591 PROTEIN"/>
    <property type="match status" value="1"/>
</dbReference>
<dbReference type="AlphaFoldDB" id="A0A561VEU5"/>
<name>A0A561VEU5_9ACTN</name>
<protein>
    <submittedName>
        <fullName evidence="1">Uncharacterized protein (DUF885 family)</fullName>
    </submittedName>
</protein>
<organism evidence="1 2">
    <name type="scientific">Micromonospora taraxaci</name>
    <dbReference type="NCBI Taxonomy" id="1316803"/>
    <lineage>
        <taxon>Bacteria</taxon>
        <taxon>Bacillati</taxon>
        <taxon>Actinomycetota</taxon>
        <taxon>Actinomycetes</taxon>
        <taxon>Micromonosporales</taxon>
        <taxon>Micromonosporaceae</taxon>
        <taxon>Micromonospora</taxon>
    </lineage>
</organism>
<evidence type="ECO:0000313" key="2">
    <source>
        <dbReference type="Proteomes" id="UP000317685"/>
    </source>
</evidence>
<reference evidence="1 2" key="1">
    <citation type="submission" date="2019-06" db="EMBL/GenBank/DDBJ databases">
        <title>Sequencing the genomes of 1000 actinobacteria strains.</title>
        <authorList>
            <person name="Klenk H.-P."/>
        </authorList>
    </citation>
    <scope>NUCLEOTIDE SEQUENCE [LARGE SCALE GENOMIC DNA]</scope>
    <source>
        <strain evidence="1 2">DSM 45885</strain>
    </source>
</reference>